<dbReference type="EMBL" id="UYWW01010925">
    <property type="protein sequence ID" value="VDM18226.1"/>
    <property type="molecule type" value="Genomic_DNA"/>
</dbReference>
<keyword evidence="2" id="KW-1185">Reference proteome</keyword>
<protein>
    <submittedName>
        <fullName evidence="1">Uncharacterized protein</fullName>
    </submittedName>
</protein>
<dbReference type="Proteomes" id="UP000270924">
    <property type="component" value="Unassembled WGS sequence"/>
</dbReference>
<dbReference type="AlphaFoldDB" id="A0A3P7EEY0"/>
<sequence>MKGAVCYQLMHLIVQYHDPLLSSHLESHKVTSFEYGRPFFAALFAPEICKQSFELIDTIRFAVKELSTDDVDDFFDLSVLFLNQTPSSIKQDFQRVLFGSRHVEEMQADLSKLLALPIDPRDVIRMGLDENLNAAVRNLLTI</sequence>
<gene>
    <name evidence="1" type="ORF">WBA_LOCUS10043</name>
</gene>
<accession>A0A3P7EEY0</accession>
<evidence type="ECO:0000313" key="1">
    <source>
        <dbReference type="EMBL" id="VDM18226.1"/>
    </source>
</evidence>
<evidence type="ECO:0000313" key="2">
    <source>
        <dbReference type="Proteomes" id="UP000270924"/>
    </source>
</evidence>
<organism evidence="1 2">
    <name type="scientific">Wuchereria bancrofti</name>
    <dbReference type="NCBI Taxonomy" id="6293"/>
    <lineage>
        <taxon>Eukaryota</taxon>
        <taxon>Metazoa</taxon>
        <taxon>Ecdysozoa</taxon>
        <taxon>Nematoda</taxon>
        <taxon>Chromadorea</taxon>
        <taxon>Rhabditida</taxon>
        <taxon>Spirurina</taxon>
        <taxon>Spiruromorpha</taxon>
        <taxon>Filarioidea</taxon>
        <taxon>Onchocercidae</taxon>
        <taxon>Wuchereria</taxon>
    </lineage>
</organism>
<reference evidence="1 2" key="1">
    <citation type="submission" date="2018-11" db="EMBL/GenBank/DDBJ databases">
        <authorList>
            <consortium name="Pathogen Informatics"/>
        </authorList>
    </citation>
    <scope>NUCLEOTIDE SEQUENCE [LARGE SCALE GENOMIC DNA]</scope>
</reference>
<dbReference type="OrthoDB" id="73307at2759"/>
<dbReference type="InParanoid" id="A0A3P7EEY0"/>
<name>A0A3P7EEY0_WUCBA</name>
<proteinExistence type="predicted"/>